<dbReference type="SMART" id="SM00283">
    <property type="entry name" value="MA"/>
    <property type="match status" value="1"/>
</dbReference>
<evidence type="ECO:0000259" key="10">
    <source>
        <dbReference type="PROSITE" id="PS50885"/>
    </source>
</evidence>
<reference evidence="12" key="1">
    <citation type="journal article" date="2019" name="Int. J. Syst. Evol. Microbiol.">
        <title>The Global Catalogue of Microorganisms (GCM) 10K type strain sequencing project: providing services to taxonomists for standard genome sequencing and annotation.</title>
        <authorList>
            <consortium name="The Broad Institute Genomics Platform"/>
            <consortium name="The Broad Institute Genome Sequencing Center for Infectious Disease"/>
            <person name="Wu L."/>
            <person name="Ma J."/>
        </authorList>
    </citation>
    <scope>NUCLEOTIDE SEQUENCE [LARGE SCALE GENOMIC DNA]</scope>
    <source>
        <strain evidence="12">PCU 280</strain>
    </source>
</reference>
<dbReference type="Gene3D" id="1.10.287.950">
    <property type="entry name" value="Methyl-accepting chemotaxis protein"/>
    <property type="match status" value="1"/>
</dbReference>
<keyword evidence="7" id="KW-1133">Transmembrane helix</keyword>
<feature type="domain" description="Methyl-accepting transducer" evidence="9">
    <location>
        <begin position="280"/>
        <end position="516"/>
    </location>
</feature>
<evidence type="ECO:0000256" key="8">
    <source>
        <dbReference type="SAM" id="SignalP"/>
    </source>
</evidence>
<evidence type="ECO:0000256" key="2">
    <source>
        <dbReference type="ARBA" id="ARBA00022475"/>
    </source>
</evidence>
<dbReference type="SMART" id="SM00304">
    <property type="entry name" value="HAMP"/>
    <property type="match status" value="1"/>
</dbReference>
<evidence type="ECO:0000256" key="5">
    <source>
        <dbReference type="ARBA" id="ARBA00029447"/>
    </source>
</evidence>
<comment type="similarity">
    <text evidence="5">Belongs to the methyl-accepting chemotaxis (MCP) protein family.</text>
</comment>
<comment type="subcellular location">
    <subcellularLocation>
        <location evidence="1">Cell membrane</location>
    </subcellularLocation>
</comment>
<dbReference type="InterPro" id="IPR004089">
    <property type="entry name" value="MCPsignal_dom"/>
</dbReference>
<accession>A0ABW1V091</accession>
<keyword evidence="7" id="KW-0812">Transmembrane</keyword>
<comment type="caution">
    <text evidence="11">The sequence shown here is derived from an EMBL/GenBank/DDBJ whole genome shotgun (WGS) entry which is preliminary data.</text>
</comment>
<keyword evidence="4 6" id="KW-0807">Transducer</keyword>
<dbReference type="PROSITE" id="PS50885">
    <property type="entry name" value="HAMP"/>
    <property type="match status" value="1"/>
</dbReference>
<feature type="domain" description="HAMP" evidence="10">
    <location>
        <begin position="208"/>
        <end position="261"/>
    </location>
</feature>
<dbReference type="InterPro" id="IPR004090">
    <property type="entry name" value="Chemotax_Me-accpt_rcpt"/>
</dbReference>
<dbReference type="Proteomes" id="UP001596233">
    <property type="component" value="Unassembled WGS sequence"/>
</dbReference>
<evidence type="ECO:0000256" key="4">
    <source>
        <dbReference type="ARBA" id="ARBA00023224"/>
    </source>
</evidence>
<evidence type="ECO:0000313" key="12">
    <source>
        <dbReference type="Proteomes" id="UP001596233"/>
    </source>
</evidence>
<dbReference type="PRINTS" id="PR00260">
    <property type="entry name" value="CHEMTRNSDUCR"/>
</dbReference>
<dbReference type="PANTHER" id="PTHR32089">
    <property type="entry name" value="METHYL-ACCEPTING CHEMOTAXIS PROTEIN MCPB"/>
    <property type="match status" value="1"/>
</dbReference>
<organism evidence="11 12">
    <name type="scientific">Paenibacillus septentrionalis</name>
    <dbReference type="NCBI Taxonomy" id="429342"/>
    <lineage>
        <taxon>Bacteria</taxon>
        <taxon>Bacillati</taxon>
        <taxon>Bacillota</taxon>
        <taxon>Bacilli</taxon>
        <taxon>Bacillales</taxon>
        <taxon>Paenibacillaceae</taxon>
        <taxon>Paenibacillus</taxon>
    </lineage>
</organism>
<evidence type="ECO:0000259" key="9">
    <source>
        <dbReference type="PROSITE" id="PS50111"/>
    </source>
</evidence>
<evidence type="ECO:0000313" key="11">
    <source>
        <dbReference type="EMBL" id="MFC6331798.1"/>
    </source>
</evidence>
<gene>
    <name evidence="11" type="ORF">ACFP56_04120</name>
</gene>
<name>A0ABW1V091_9BACL</name>
<dbReference type="EMBL" id="JBHSTE010000001">
    <property type="protein sequence ID" value="MFC6331798.1"/>
    <property type="molecule type" value="Genomic_DNA"/>
</dbReference>
<feature type="signal peptide" evidence="8">
    <location>
        <begin position="1"/>
        <end position="19"/>
    </location>
</feature>
<dbReference type="Gene3D" id="6.10.340.10">
    <property type="match status" value="1"/>
</dbReference>
<feature type="chain" id="PRO_5047540540" evidence="8">
    <location>
        <begin position="20"/>
        <end position="566"/>
    </location>
</feature>
<dbReference type="RefSeq" id="WP_379231407.1">
    <property type="nucleotide sequence ID" value="NZ_JBHSTE010000001.1"/>
</dbReference>
<protein>
    <submittedName>
        <fullName evidence="11">Methyl-accepting chemotaxis protein</fullName>
    </submittedName>
</protein>
<dbReference type="InterPro" id="IPR003660">
    <property type="entry name" value="HAMP_dom"/>
</dbReference>
<dbReference type="PROSITE" id="PS50111">
    <property type="entry name" value="CHEMOTAXIS_TRANSDUC_2"/>
    <property type="match status" value="1"/>
</dbReference>
<proteinExistence type="inferred from homology"/>
<evidence type="ECO:0000256" key="3">
    <source>
        <dbReference type="ARBA" id="ARBA00023136"/>
    </source>
</evidence>
<dbReference type="Pfam" id="PF00672">
    <property type="entry name" value="HAMP"/>
    <property type="match status" value="1"/>
</dbReference>
<dbReference type="Pfam" id="PF00015">
    <property type="entry name" value="MCPsignal"/>
    <property type="match status" value="1"/>
</dbReference>
<dbReference type="PANTHER" id="PTHR32089:SF112">
    <property type="entry name" value="LYSOZYME-LIKE PROTEIN-RELATED"/>
    <property type="match status" value="1"/>
</dbReference>
<feature type="transmembrane region" description="Helical" evidence="7">
    <location>
        <begin position="185"/>
        <end position="207"/>
    </location>
</feature>
<dbReference type="SUPFAM" id="SSF58104">
    <property type="entry name" value="Methyl-accepting chemotaxis protein (MCP) signaling domain"/>
    <property type="match status" value="1"/>
</dbReference>
<keyword evidence="8" id="KW-0732">Signal</keyword>
<evidence type="ECO:0000256" key="1">
    <source>
        <dbReference type="ARBA" id="ARBA00004236"/>
    </source>
</evidence>
<evidence type="ECO:0000256" key="7">
    <source>
        <dbReference type="SAM" id="Phobius"/>
    </source>
</evidence>
<evidence type="ECO:0000256" key="6">
    <source>
        <dbReference type="PROSITE-ProRule" id="PRU00284"/>
    </source>
</evidence>
<sequence>MNFKVKLLLVFMVPLLSFAAASIYFLNQNVSNTKQLQMVLYETSYLAQSNVLNADRDMYQAMADYQSMQLQNGGNQQALIEDFHENVKQVDERLQGALEILRDQSELITDSNGRTVIQLLEEMKLNFDGWVTAAEANIASENWNDLVLHEKFELARADVDLFGDLIEQYASEQMFTISEENRNTAIIAFIVIAVQVIIILTAGLLLIRNMNRTIKLVTEKMVRIEDGNLQLSSNNKYSRDELGQILRSIDQMIIKMRGLIGSISSSTELVSVASTELTANADITYQSALKVNEHISEVNGQVEIQSTVSSEVSKAMEEMTVGIQRIAESTTSISEITMQSSEEAELGAVRLKQLSNQMSEMMESIGTLNQHISSLKQKSTHIGAITDNITAIANQTSILSLNASIEASRAGESGRGFAVIAEEIRKLAANSVESAQHINDLISETRQEIDAVSDSMNTTVSQVETGSAYMETAVKGFGEILIATKKVNEQMVDASAITEQMSAGSEEVSASMAHAAVSAQEVANKSDLVAKATSEQLTYVQDIHSAASSLQQVVQQLNGSVSQFKL</sequence>
<keyword evidence="2" id="KW-1003">Cell membrane</keyword>
<keyword evidence="3 7" id="KW-0472">Membrane</keyword>
<keyword evidence="12" id="KW-1185">Reference proteome</keyword>